<organism evidence="1 2">
    <name type="scientific">Actinoplanes missouriensis (strain ATCC 14538 / DSM 43046 / CBS 188.64 / JCM 3121 / NBRC 102363 / NCIMB 12654 / NRRL B-3342 / UNCC 431)</name>
    <dbReference type="NCBI Taxonomy" id="512565"/>
    <lineage>
        <taxon>Bacteria</taxon>
        <taxon>Bacillati</taxon>
        <taxon>Actinomycetota</taxon>
        <taxon>Actinomycetes</taxon>
        <taxon>Micromonosporales</taxon>
        <taxon>Micromonosporaceae</taxon>
        <taxon>Actinoplanes</taxon>
    </lineage>
</organism>
<accession>I0HCP3</accession>
<dbReference type="SUPFAM" id="SSF46785">
    <property type="entry name" value="Winged helix' DNA-binding domain"/>
    <property type="match status" value="1"/>
</dbReference>
<evidence type="ECO:0000313" key="1">
    <source>
        <dbReference type="EMBL" id="BAL90780.1"/>
    </source>
</evidence>
<dbReference type="EMBL" id="AP012319">
    <property type="protein sequence ID" value="BAL90780.1"/>
    <property type="molecule type" value="Genomic_DNA"/>
</dbReference>
<dbReference type="KEGG" id="ams:AMIS_55600"/>
<dbReference type="OrthoDB" id="3288418at2"/>
<name>I0HCP3_ACTM4</name>
<keyword evidence="2" id="KW-1185">Reference proteome</keyword>
<dbReference type="HOGENOM" id="CLU_1140677_0_0_11"/>
<dbReference type="PATRIC" id="fig|512565.3.peg.5556"/>
<evidence type="ECO:0000313" key="2">
    <source>
        <dbReference type="Proteomes" id="UP000007882"/>
    </source>
</evidence>
<dbReference type="eggNOG" id="ENOG5032SG4">
    <property type="taxonomic scope" value="Bacteria"/>
</dbReference>
<dbReference type="STRING" id="512565.AMIS_55600"/>
<sequence length="243" mass="26461">MTEPAHLPLTEIARRVDALPGIRPRRIVPLLLPMWAVEVTATVRESQSYDVLDRYLSRAVAEGGLTRTAELAEFLGVEPPLVARAVRHLAGIGHLVGDGDELSLTALGRRSVADGRRYRLSPGRRMVLRFDGFRGEPVPYPTVIRSVWLPAPSLTLDGTVFRAVGGRPLPDDAVDRLLARRDAGDFTGPVEPVTATTTRTYPIHLPVYHVECDGDDVVFGKALDGPDPYLAGFIPFLGGNPET</sequence>
<dbReference type="Proteomes" id="UP000007882">
    <property type="component" value="Chromosome"/>
</dbReference>
<gene>
    <name evidence="1" type="ordered locus">AMIS_55600</name>
</gene>
<dbReference type="RefSeq" id="WP_014445668.1">
    <property type="nucleotide sequence ID" value="NC_017093.1"/>
</dbReference>
<reference evidence="1 2" key="1">
    <citation type="submission" date="2012-02" db="EMBL/GenBank/DDBJ databases">
        <title>Complete genome sequence of Actinoplanes missouriensis 431 (= NBRC 102363).</title>
        <authorList>
            <person name="Ohnishi Y."/>
            <person name="Ishikawa J."/>
            <person name="Sekine M."/>
            <person name="Hosoyama A."/>
            <person name="Harada T."/>
            <person name="Narita H."/>
            <person name="Hata T."/>
            <person name="Konno Y."/>
            <person name="Tutikane K."/>
            <person name="Fujita N."/>
            <person name="Horinouchi S."/>
            <person name="Hayakawa M."/>
        </authorList>
    </citation>
    <scope>NUCLEOTIDE SEQUENCE [LARGE SCALE GENOMIC DNA]</scope>
    <source>
        <strain evidence="2">ATCC 14538 / DSM 43046 / CBS 188.64 / JCM 3121 / NBRC 102363 / NCIMB 12654 / NRRL B-3342 / UNCC 431</strain>
    </source>
</reference>
<dbReference type="AlphaFoldDB" id="I0HCP3"/>
<proteinExistence type="predicted"/>
<dbReference type="InterPro" id="IPR036390">
    <property type="entry name" value="WH_DNA-bd_sf"/>
</dbReference>
<protein>
    <submittedName>
        <fullName evidence="1">Uncharacterized protein</fullName>
    </submittedName>
</protein>